<dbReference type="PANTHER" id="PTHR21090">
    <property type="entry name" value="AROM/DEHYDROQUINATE SYNTHASE"/>
    <property type="match status" value="1"/>
</dbReference>
<evidence type="ECO:0000256" key="8">
    <source>
        <dbReference type="HAMAP-Rule" id="MF_00210"/>
    </source>
</evidence>
<evidence type="ECO:0000256" key="4">
    <source>
        <dbReference type="ARBA" id="ARBA00022605"/>
    </source>
</evidence>
<feature type="binding site" evidence="8">
    <location>
        <position position="35"/>
    </location>
    <ligand>
        <name>phosphoenolpyruvate</name>
        <dbReference type="ChEBI" id="CHEBI:58702"/>
    </ligand>
</feature>
<keyword evidence="5 8" id="KW-0808">Transferase</keyword>
<dbReference type="HAMAP" id="MF_00210">
    <property type="entry name" value="EPSP_synth"/>
    <property type="match status" value="1"/>
</dbReference>
<feature type="binding site" evidence="8">
    <location>
        <position position="320"/>
    </location>
    <ligand>
        <name>3-phosphoshikimate</name>
        <dbReference type="ChEBI" id="CHEBI:145989"/>
    </ligand>
</feature>
<comment type="subcellular location">
    <subcellularLocation>
        <location evidence="8">Cytoplasm</location>
    </subcellularLocation>
</comment>
<dbReference type="EMBL" id="RKHO01000001">
    <property type="protein sequence ID" value="ROR89804.1"/>
    <property type="molecule type" value="Genomic_DNA"/>
</dbReference>
<organism evidence="10 11">
    <name type="scientific">Nocardioides aurantiacus</name>
    <dbReference type="NCBI Taxonomy" id="86796"/>
    <lineage>
        <taxon>Bacteria</taxon>
        <taxon>Bacillati</taxon>
        <taxon>Actinomycetota</taxon>
        <taxon>Actinomycetes</taxon>
        <taxon>Propionibacteriales</taxon>
        <taxon>Nocardioidaceae</taxon>
        <taxon>Nocardioides</taxon>
    </lineage>
</organism>
<dbReference type="InterPro" id="IPR013792">
    <property type="entry name" value="RNA3'P_cycl/enolpyr_Trfase_a/b"/>
</dbReference>
<feature type="binding site" evidence="8">
    <location>
        <position position="347"/>
    </location>
    <ligand>
        <name>3-phosphoshikimate</name>
        <dbReference type="ChEBI" id="CHEBI:145989"/>
    </ligand>
</feature>
<dbReference type="GO" id="GO:0008652">
    <property type="term" value="P:amino acid biosynthetic process"/>
    <property type="evidence" value="ECO:0007669"/>
    <property type="project" value="UniProtKB-KW"/>
</dbReference>
<dbReference type="PANTHER" id="PTHR21090:SF5">
    <property type="entry name" value="PENTAFUNCTIONAL AROM POLYPEPTIDE"/>
    <property type="match status" value="1"/>
</dbReference>
<evidence type="ECO:0000313" key="10">
    <source>
        <dbReference type="EMBL" id="ROR89804.1"/>
    </source>
</evidence>
<feature type="domain" description="Enolpyruvate transferase" evidence="9">
    <location>
        <begin position="21"/>
        <end position="425"/>
    </location>
</feature>
<dbReference type="Gene3D" id="3.65.10.10">
    <property type="entry name" value="Enolpyruvate transferase domain"/>
    <property type="match status" value="2"/>
</dbReference>
<feature type="binding site" evidence="8">
    <location>
        <position position="130"/>
    </location>
    <ligand>
        <name>phosphoenolpyruvate</name>
        <dbReference type="ChEBI" id="CHEBI:58702"/>
    </ligand>
</feature>
<keyword evidence="3 8" id="KW-0963">Cytoplasm</keyword>
<comment type="caution">
    <text evidence="10">The sequence shown here is derived from an EMBL/GenBank/DDBJ whole genome shotgun (WGS) entry which is preliminary data.</text>
</comment>
<keyword evidence="6 8" id="KW-0057">Aromatic amino acid biosynthesis</keyword>
<feature type="binding site" evidence="8">
    <location>
        <position position="205"/>
    </location>
    <ligand>
        <name>3-phosphoshikimate</name>
        <dbReference type="ChEBI" id="CHEBI:145989"/>
    </ligand>
</feature>
<feature type="binding site" evidence="8">
    <location>
        <position position="102"/>
    </location>
    <ligand>
        <name>phosphoenolpyruvate</name>
        <dbReference type="ChEBI" id="CHEBI:58702"/>
    </ligand>
</feature>
<feature type="binding site" evidence="8">
    <location>
        <position position="177"/>
    </location>
    <ligand>
        <name>3-phosphoshikimate</name>
        <dbReference type="ChEBI" id="CHEBI:145989"/>
    </ligand>
</feature>
<feature type="active site" description="Proton acceptor" evidence="8">
    <location>
        <position position="320"/>
    </location>
</feature>
<dbReference type="InterPro" id="IPR001986">
    <property type="entry name" value="Enolpyruvate_Tfrase_dom"/>
</dbReference>
<proteinExistence type="inferred from homology"/>
<dbReference type="GO" id="GO:0009073">
    <property type="term" value="P:aromatic amino acid family biosynthetic process"/>
    <property type="evidence" value="ECO:0007669"/>
    <property type="project" value="UniProtKB-KW"/>
</dbReference>
<evidence type="ECO:0000259" key="9">
    <source>
        <dbReference type="Pfam" id="PF00275"/>
    </source>
</evidence>
<dbReference type="EC" id="2.5.1.19" evidence="8"/>
<feature type="binding site" evidence="8">
    <location>
        <position position="178"/>
    </location>
    <ligand>
        <name>phosphoenolpyruvate</name>
        <dbReference type="ChEBI" id="CHEBI:58702"/>
    </ligand>
</feature>
<dbReference type="UniPathway" id="UPA00053">
    <property type="reaction ID" value="UER00089"/>
</dbReference>
<dbReference type="SUPFAM" id="SSF55205">
    <property type="entry name" value="EPT/RTPC-like"/>
    <property type="match status" value="1"/>
</dbReference>
<evidence type="ECO:0000256" key="5">
    <source>
        <dbReference type="ARBA" id="ARBA00022679"/>
    </source>
</evidence>
<dbReference type="GO" id="GO:0003866">
    <property type="term" value="F:3-phosphoshikimate 1-carboxyvinyltransferase activity"/>
    <property type="evidence" value="ECO:0007669"/>
    <property type="project" value="UniProtKB-UniRule"/>
</dbReference>
<dbReference type="FunFam" id="3.65.10.10:FF:000010">
    <property type="entry name" value="3-phosphoshikimate 1-carboxyvinyltransferase"/>
    <property type="match status" value="1"/>
</dbReference>
<feature type="binding site" evidence="8">
    <location>
        <position position="36"/>
    </location>
    <ligand>
        <name>3-phosphoshikimate</name>
        <dbReference type="ChEBI" id="CHEBI:145989"/>
    </ligand>
</feature>
<dbReference type="FunFam" id="3.65.10.10:FF:000011">
    <property type="entry name" value="3-phosphoshikimate 1-carboxyvinyltransferase"/>
    <property type="match status" value="1"/>
</dbReference>
<evidence type="ECO:0000256" key="3">
    <source>
        <dbReference type="ARBA" id="ARBA00022490"/>
    </source>
</evidence>
<comment type="catalytic activity">
    <reaction evidence="7">
        <text>3-phosphoshikimate + phosphoenolpyruvate = 5-O-(1-carboxyvinyl)-3-phosphoshikimate + phosphate</text>
        <dbReference type="Rhea" id="RHEA:21256"/>
        <dbReference type="ChEBI" id="CHEBI:43474"/>
        <dbReference type="ChEBI" id="CHEBI:57701"/>
        <dbReference type="ChEBI" id="CHEBI:58702"/>
        <dbReference type="ChEBI" id="CHEBI:145989"/>
        <dbReference type="EC" id="2.5.1.19"/>
    </reaction>
    <physiologicalReaction direction="left-to-right" evidence="7">
        <dbReference type="Rhea" id="RHEA:21257"/>
    </physiologicalReaction>
</comment>
<feature type="binding site" evidence="8">
    <location>
        <position position="392"/>
    </location>
    <ligand>
        <name>phosphoenolpyruvate</name>
        <dbReference type="ChEBI" id="CHEBI:58702"/>
    </ligand>
</feature>
<sequence length="432" mass="44328">MSAHESPHASPQASLWPAPTARQPVAATVALPGSKSLTNRALVVAALSDGPSVVRRALRSRDTELMAAALTTLGAAVDTSGDDWTVTPGRLGPGAVDCGLAGTVMRFVPPVAALAHGTVAFDGDPHARTRPMSAVLDALRGLGVEVDGDGRGTLPFEVRGRGAVAGGRVTIDASASSQFVSALLLAGAAYDAGVEVVHTGPPVPSLPHIDMTVACLREHGVEVDDSVPDRWRVAPQPVRATDVTIEPDLSNAAPFVMLALTSGGRVSVPGWPARTTQAGDALRDLLDRMGGEVSLDADGLTVTGTGEVHGIDADLHDVGELTPAVAALCAVADSPSRLRGVAHIRGHETDRLTALAVELRGLGASVTEHDDGLSIAPAPMHGGEFKTYADHRMAHAAVVVGSRVEGVLVENVETTSKTFPGFADAWSGLFPG</sequence>
<keyword evidence="11" id="KW-1185">Reference proteome</keyword>
<comment type="function">
    <text evidence="8">Catalyzes the transfer of the enolpyruvyl moiety of phosphoenolpyruvate (PEP) to the 5-hydroxyl of shikimate-3-phosphate (S3P) to produce enolpyruvyl shikimate-3-phosphate and inorganic phosphate.</text>
</comment>
<keyword evidence="4 8" id="KW-0028">Amino-acid biosynthesis</keyword>
<dbReference type="PIRSF" id="PIRSF000505">
    <property type="entry name" value="EPSPS"/>
    <property type="match status" value="1"/>
</dbReference>
<feature type="binding site" evidence="8">
    <location>
        <position position="35"/>
    </location>
    <ligand>
        <name>3-phosphoshikimate</name>
        <dbReference type="ChEBI" id="CHEBI:145989"/>
    </ligand>
</feature>
<comment type="similarity">
    <text evidence="2 8">Belongs to the EPSP synthase family.</text>
</comment>
<dbReference type="InterPro" id="IPR006264">
    <property type="entry name" value="EPSP_synthase"/>
</dbReference>
<comment type="subunit">
    <text evidence="8">Monomer.</text>
</comment>
<feature type="binding site" evidence="8">
    <location>
        <position position="176"/>
    </location>
    <ligand>
        <name>3-phosphoshikimate</name>
        <dbReference type="ChEBI" id="CHEBI:145989"/>
    </ligand>
</feature>
<dbReference type="Pfam" id="PF00275">
    <property type="entry name" value="EPSP_synthase"/>
    <property type="match status" value="1"/>
</dbReference>
<dbReference type="OrthoDB" id="9809920at2"/>
<evidence type="ECO:0000256" key="1">
    <source>
        <dbReference type="ARBA" id="ARBA00004811"/>
    </source>
</evidence>
<dbReference type="PROSITE" id="PS00104">
    <property type="entry name" value="EPSP_SYNTHASE_1"/>
    <property type="match status" value="1"/>
</dbReference>
<feature type="binding site" evidence="8">
    <location>
        <position position="417"/>
    </location>
    <ligand>
        <name>phosphoenolpyruvate</name>
        <dbReference type="ChEBI" id="CHEBI:58702"/>
    </ligand>
</feature>
<feature type="binding site" evidence="8">
    <location>
        <position position="351"/>
    </location>
    <ligand>
        <name>phosphoenolpyruvate</name>
        <dbReference type="ChEBI" id="CHEBI:58702"/>
    </ligand>
</feature>
<evidence type="ECO:0000256" key="6">
    <source>
        <dbReference type="ARBA" id="ARBA00023141"/>
    </source>
</evidence>
<accession>A0A3N2CRA6</accession>
<evidence type="ECO:0000256" key="2">
    <source>
        <dbReference type="ARBA" id="ARBA00009948"/>
    </source>
</evidence>
<dbReference type="Proteomes" id="UP000281738">
    <property type="component" value="Unassembled WGS sequence"/>
</dbReference>
<dbReference type="InterPro" id="IPR036968">
    <property type="entry name" value="Enolpyruvate_Tfrase_sf"/>
</dbReference>
<dbReference type="RefSeq" id="WP_123389076.1">
    <property type="nucleotide sequence ID" value="NZ_RKHO01000001.1"/>
</dbReference>
<feature type="binding site" evidence="8">
    <location>
        <position position="178"/>
    </location>
    <ligand>
        <name>3-phosphoshikimate</name>
        <dbReference type="ChEBI" id="CHEBI:145989"/>
    </ligand>
</feature>
<protein>
    <recommendedName>
        <fullName evidence="8">3-phosphoshikimate 1-carboxyvinyltransferase</fullName>
        <ecNumber evidence="8">2.5.1.19</ecNumber>
    </recommendedName>
    <alternativeName>
        <fullName evidence="8">5-enolpyruvylshikimate-3-phosphate synthase</fullName>
        <shortName evidence="8">EPSP synthase</shortName>
        <shortName evidence="8">EPSPS</shortName>
    </alternativeName>
</protein>
<comment type="caution">
    <text evidence="8">Lacks conserved residue(s) required for the propagation of feature annotation.</text>
</comment>
<dbReference type="GO" id="GO:0009423">
    <property type="term" value="P:chorismate biosynthetic process"/>
    <property type="evidence" value="ECO:0007669"/>
    <property type="project" value="UniProtKB-UniRule"/>
</dbReference>
<dbReference type="PROSITE" id="PS00885">
    <property type="entry name" value="EPSP_SYNTHASE_2"/>
    <property type="match status" value="1"/>
</dbReference>
<comment type="pathway">
    <text evidence="1 8">Metabolic intermediate biosynthesis; chorismate biosynthesis; chorismate from D-erythrose 4-phosphate and phosphoenolpyruvate: step 6/7.</text>
</comment>
<dbReference type="CDD" id="cd01556">
    <property type="entry name" value="EPSP_synthase"/>
    <property type="match status" value="1"/>
</dbReference>
<dbReference type="GO" id="GO:0005737">
    <property type="term" value="C:cytoplasm"/>
    <property type="evidence" value="ECO:0007669"/>
    <property type="project" value="UniProtKB-SubCell"/>
</dbReference>
<feature type="binding site" evidence="8">
    <location>
        <position position="40"/>
    </location>
    <ligand>
        <name>3-phosphoshikimate</name>
        <dbReference type="ChEBI" id="CHEBI:145989"/>
    </ligand>
</feature>
<evidence type="ECO:0000313" key="11">
    <source>
        <dbReference type="Proteomes" id="UP000281738"/>
    </source>
</evidence>
<dbReference type="AlphaFoldDB" id="A0A3N2CRA6"/>
<reference evidence="10 11" key="1">
    <citation type="submission" date="2018-11" db="EMBL/GenBank/DDBJ databases">
        <title>Sequencing the genomes of 1000 actinobacteria strains.</title>
        <authorList>
            <person name="Klenk H.-P."/>
        </authorList>
    </citation>
    <scope>NUCLEOTIDE SEQUENCE [LARGE SCALE GENOMIC DNA]</scope>
    <source>
        <strain evidence="10 11">DSM 12652</strain>
    </source>
</reference>
<evidence type="ECO:0000256" key="7">
    <source>
        <dbReference type="ARBA" id="ARBA00044633"/>
    </source>
</evidence>
<dbReference type="NCBIfam" id="TIGR01356">
    <property type="entry name" value="aroA"/>
    <property type="match status" value="1"/>
</dbReference>
<name>A0A3N2CRA6_9ACTN</name>
<gene>
    <name evidence="8" type="primary">aroA</name>
    <name evidence="10" type="ORF">EDD33_0634</name>
</gene>
<dbReference type="InterPro" id="IPR023193">
    <property type="entry name" value="EPSP_synthase_CS"/>
</dbReference>